<feature type="transmembrane region" description="Helical" evidence="10">
    <location>
        <begin position="180"/>
        <end position="205"/>
    </location>
</feature>
<dbReference type="STRING" id="30732.ENSOMEP00000032914"/>
<dbReference type="GO" id="GO:0004974">
    <property type="term" value="F:leukotriene receptor activity"/>
    <property type="evidence" value="ECO:0007669"/>
    <property type="project" value="UniProtKB-ARBA"/>
</dbReference>
<evidence type="ECO:0000256" key="2">
    <source>
        <dbReference type="ARBA" id="ARBA00022475"/>
    </source>
</evidence>
<dbReference type="InterPro" id="IPR017452">
    <property type="entry name" value="GPCR_Rhodpsn_7TM"/>
</dbReference>
<dbReference type="FunFam" id="1.20.1070.10:FF:000109">
    <property type="entry name" value="Leukotriene B4 receptor"/>
    <property type="match status" value="1"/>
</dbReference>
<dbReference type="InterPro" id="IPR000276">
    <property type="entry name" value="GPCR_Rhodpsn"/>
</dbReference>
<evidence type="ECO:0000256" key="7">
    <source>
        <dbReference type="ARBA" id="ARBA00023170"/>
    </source>
</evidence>
<dbReference type="GO" id="GO:0007204">
    <property type="term" value="P:positive regulation of cytosolic calcium ion concentration"/>
    <property type="evidence" value="ECO:0007669"/>
    <property type="project" value="TreeGrafter"/>
</dbReference>
<dbReference type="GeneTree" id="ENSGT00950000182966"/>
<keyword evidence="5" id="KW-0297">G-protein coupled receptor</keyword>
<dbReference type="Gene3D" id="1.20.1070.10">
    <property type="entry name" value="Rhodopsin 7-helix transmembrane proteins"/>
    <property type="match status" value="1"/>
</dbReference>
<keyword evidence="7" id="KW-0675">Receptor</keyword>
<feature type="transmembrane region" description="Helical" evidence="10">
    <location>
        <begin position="267"/>
        <end position="287"/>
    </location>
</feature>
<dbReference type="GO" id="GO:0009897">
    <property type="term" value="C:external side of plasma membrane"/>
    <property type="evidence" value="ECO:0007669"/>
    <property type="project" value="TreeGrafter"/>
</dbReference>
<feature type="transmembrane region" description="Helical" evidence="10">
    <location>
        <begin position="30"/>
        <end position="55"/>
    </location>
</feature>
<feature type="transmembrane region" description="Helical" evidence="10">
    <location>
        <begin position="67"/>
        <end position="87"/>
    </location>
</feature>
<accession>A0A3B3DU05</accession>
<evidence type="ECO:0000313" key="12">
    <source>
        <dbReference type="Ensembl" id="ENSOMEP00000032914.1"/>
    </source>
</evidence>
<dbReference type="GO" id="GO:0006955">
    <property type="term" value="P:immune response"/>
    <property type="evidence" value="ECO:0007669"/>
    <property type="project" value="TreeGrafter"/>
</dbReference>
<keyword evidence="13" id="KW-1185">Reference proteome</keyword>
<dbReference type="GO" id="GO:0060326">
    <property type="term" value="P:cell chemotaxis"/>
    <property type="evidence" value="ECO:0007669"/>
    <property type="project" value="TreeGrafter"/>
</dbReference>
<dbReference type="OMA" id="VACKILI"/>
<feature type="transmembrane region" description="Helical" evidence="10">
    <location>
        <begin position="141"/>
        <end position="160"/>
    </location>
</feature>
<evidence type="ECO:0000313" key="13">
    <source>
        <dbReference type="Proteomes" id="UP000261560"/>
    </source>
</evidence>
<dbReference type="GO" id="GO:0016493">
    <property type="term" value="F:C-C chemokine receptor activity"/>
    <property type="evidence" value="ECO:0007669"/>
    <property type="project" value="TreeGrafter"/>
</dbReference>
<evidence type="ECO:0000256" key="3">
    <source>
        <dbReference type="ARBA" id="ARBA00022692"/>
    </source>
</evidence>
<reference evidence="12" key="1">
    <citation type="submission" date="2025-08" db="UniProtKB">
        <authorList>
            <consortium name="Ensembl"/>
        </authorList>
    </citation>
    <scope>IDENTIFICATION</scope>
</reference>
<dbReference type="PROSITE" id="PS50262">
    <property type="entry name" value="G_PROTEIN_RECEP_F1_2"/>
    <property type="match status" value="1"/>
</dbReference>
<name>A0A3B3DU05_ORYME</name>
<feature type="transmembrane region" description="Helical" evidence="10">
    <location>
        <begin position="225"/>
        <end position="255"/>
    </location>
</feature>
<dbReference type="SUPFAM" id="SSF81321">
    <property type="entry name" value="Family A G protein-coupled receptor-like"/>
    <property type="match status" value="1"/>
</dbReference>
<evidence type="ECO:0000256" key="4">
    <source>
        <dbReference type="ARBA" id="ARBA00022989"/>
    </source>
</evidence>
<evidence type="ECO:0000259" key="11">
    <source>
        <dbReference type="PROSITE" id="PS50262"/>
    </source>
</evidence>
<dbReference type="GO" id="GO:0019957">
    <property type="term" value="F:C-C chemokine binding"/>
    <property type="evidence" value="ECO:0007669"/>
    <property type="project" value="TreeGrafter"/>
</dbReference>
<dbReference type="Pfam" id="PF00001">
    <property type="entry name" value="7tm_1"/>
    <property type="match status" value="1"/>
</dbReference>
<keyword evidence="4 10" id="KW-1133">Transmembrane helix</keyword>
<evidence type="ECO:0000256" key="10">
    <source>
        <dbReference type="SAM" id="Phobius"/>
    </source>
</evidence>
<evidence type="ECO:0000256" key="8">
    <source>
        <dbReference type="ARBA" id="ARBA00023180"/>
    </source>
</evidence>
<protein>
    <recommendedName>
        <fullName evidence="11">G-protein coupled receptors family 1 profile domain-containing protein</fullName>
    </recommendedName>
</protein>
<dbReference type="PaxDb" id="30732-ENSOMEP00000032914"/>
<evidence type="ECO:0000256" key="9">
    <source>
        <dbReference type="ARBA" id="ARBA00023224"/>
    </source>
</evidence>
<keyword evidence="2" id="KW-1003">Cell membrane</keyword>
<evidence type="ECO:0000256" key="6">
    <source>
        <dbReference type="ARBA" id="ARBA00023136"/>
    </source>
</evidence>
<organism evidence="12 13">
    <name type="scientific">Oryzias melastigma</name>
    <name type="common">Marine medaka</name>
    <dbReference type="NCBI Taxonomy" id="30732"/>
    <lineage>
        <taxon>Eukaryota</taxon>
        <taxon>Metazoa</taxon>
        <taxon>Chordata</taxon>
        <taxon>Craniata</taxon>
        <taxon>Vertebrata</taxon>
        <taxon>Euteleostomi</taxon>
        <taxon>Actinopterygii</taxon>
        <taxon>Neopterygii</taxon>
        <taxon>Teleostei</taxon>
        <taxon>Neoteleostei</taxon>
        <taxon>Acanthomorphata</taxon>
        <taxon>Ovalentaria</taxon>
        <taxon>Atherinomorphae</taxon>
        <taxon>Beloniformes</taxon>
        <taxon>Adrianichthyidae</taxon>
        <taxon>Oryziinae</taxon>
        <taxon>Oryzias</taxon>
    </lineage>
</organism>
<dbReference type="Proteomes" id="UP000261560">
    <property type="component" value="Unplaced"/>
</dbReference>
<dbReference type="AlphaFoldDB" id="A0A3B3DU05"/>
<dbReference type="PANTHER" id="PTHR10489:SF946">
    <property type="entry name" value="LEUKOTRIENE B4 RECEPTOR 1-LIKE"/>
    <property type="match status" value="1"/>
</dbReference>
<dbReference type="PRINTS" id="PR00237">
    <property type="entry name" value="GPCRRHODOPSN"/>
</dbReference>
<evidence type="ECO:0000256" key="1">
    <source>
        <dbReference type="ARBA" id="ARBA00004651"/>
    </source>
</evidence>
<reference evidence="12" key="2">
    <citation type="submission" date="2025-09" db="UniProtKB">
        <authorList>
            <consortium name="Ensembl"/>
        </authorList>
    </citation>
    <scope>IDENTIFICATION</scope>
</reference>
<feature type="domain" description="G-protein coupled receptors family 1 profile" evidence="11">
    <location>
        <begin position="46"/>
        <end position="284"/>
    </location>
</feature>
<comment type="subcellular location">
    <subcellularLocation>
        <location evidence="1">Cell membrane</location>
        <topology evidence="1">Multi-pass membrane protein</topology>
    </subcellularLocation>
</comment>
<feature type="transmembrane region" description="Helical" evidence="10">
    <location>
        <begin position="93"/>
        <end position="120"/>
    </location>
</feature>
<dbReference type="PANTHER" id="PTHR10489">
    <property type="entry name" value="CELL ADHESION MOLECULE"/>
    <property type="match status" value="1"/>
</dbReference>
<keyword evidence="6 10" id="KW-0472">Membrane</keyword>
<sequence length="360" mass="40310">MEQLSLTAVTPNISSSPGLLPSPPMNSRGVLPAVVLSLCFLLGVPGNIAVIILKPKFQQLSRMTQRLMLNLAVSDLLCLVTLPLWIYSLLYSWIFGLVACKILIYVIFFCSLLTVTLLSVQRYLVVVKQQHTLNHFGAKRLLVLLWIASLVASIPSGISHNLIEKKENMTYCTLQLSSEALVIFVLIDEIIVGFMTIFILAFSYISLYRKLKRAAFFHNCQTTRLVSSITASFFVLNFPYHVINVLTVTAVSLHIEGLMEFCRSSRYIFGAILLFNISLNPLLYAFTSCNFWKCSEKLNCWKRNSGNTSGCKLLSFSFFPLNNGVLQCLVCVTSSFGRLHLLHKLPGCSCSSSNLRNAYF</sequence>
<keyword evidence="8" id="KW-0325">Glycoprotein</keyword>
<dbReference type="Ensembl" id="ENSOMET00000025540.1">
    <property type="protein sequence ID" value="ENSOMEP00000032914.1"/>
    <property type="gene ID" value="ENSOMEG00000018613.1"/>
</dbReference>
<keyword evidence="3 10" id="KW-0812">Transmembrane</keyword>
<keyword evidence="9" id="KW-0807">Transducer</keyword>
<dbReference type="GO" id="GO:0019722">
    <property type="term" value="P:calcium-mediated signaling"/>
    <property type="evidence" value="ECO:0007669"/>
    <property type="project" value="TreeGrafter"/>
</dbReference>
<dbReference type="InterPro" id="IPR050119">
    <property type="entry name" value="CCR1-9-like"/>
</dbReference>
<proteinExistence type="predicted"/>
<evidence type="ECO:0000256" key="5">
    <source>
        <dbReference type="ARBA" id="ARBA00023040"/>
    </source>
</evidence>